<sequence length="180" mass="21274">MNTIAALKDGDQLVFDQVFYQYHGNVYAYVLNKTNSLYLAEETTQLTFIKLWQTRKNLNEELSLFTQLFRIARTTMIDLIRKQNNNELHTRQLTALNERNDVWEKVSERELNERMHASLKNMPDVRRKVFEMSRVKGMSYKAIAMELSISVKTVESHIYQAIKQLRHLITLLLPIIFTFS</sequence>
<dbReference type="NCBIfam" id="TIGR02937">
    <property type="entry name" value="sigma70-ECF"/>
    <property type="match status" value="1"/>
</dbReference>
<keyword evidence="2" id="KW-0805">Transcription regulation</keyword>
<feature type="domain" description="RNA polymerase sigma factor 70 region 4 type 2" evidence="6">
    <location>
        <begin position="114"/>
        <end position="165"/>
    </location>
</feature>
<dbReference type="RefSeq" id="WP_369328422.1">
    <property type="nucleotide sequence ID" value="NZ_JAULBC010000002.1"/>
</dbReference>
<dbReference type="InterPro" id="IPR014284">
    <property type="entry name" value="RNA_pol_sigma-70_dom"/>
</dbReference>
<dbReference type="Gene3D" id="1.10.10.10">
    <property type="entry name" value="Winged helix-like DNA-binding domain superfamily/Winged helix DNA-binding domain"/>
    <property type="match status" value="1"/>
</dbReference>
<keyword evidence="3" id="KW-0731">Sigma factor</keyword>
<dbReference type="PANTHER" id="PTHR43133">
    <property type="entry name" value="RNA POLYMERASE ECF-TYPE SIGMA FACTO"/>
    <property type="match status" value="1"/>
</dbReference>
<evidence type="ECO:0000259" key="5">
    <source>
        <dbReference type="Pfam" id="PF04542"/>
    </source>
</evidence>
<keyword evidence="4" id="KW-0804">Transcription</keyword>
<dbReference type="InterPro" id="IPR007627">
    <property type="entry name" value="RNA_pol_sigma70_r2"/>
</dbReference>
<dbReference type="InterPro" id="IPR039425">
    <property type="entry name" value="RNA_pol_sigma-70-like"/>
</dbReference>
<dbReference type="PANTHER" id="PTHR43133:SF46">
    <property type="entry name" value="RNA POLYMERASE SIGMA-70 FACTOR ECF SUBFAMILY"/>
    <property type="match status" value="1"/>
</dbReference>
<dbReference type="Pfam" id="PF04542">
    <property type="entry name" value="Sigma70_r2"/>
    <property type="match status" value="1"/>
</dbReference>
<organism evidence="7 8">
    <name type="scientific">Danxiaibacter flavus</name>
    <dbReference type="NCBI Taxonomy" id="3049108"/>
    <lineage>
        <taxon>Bacteria</taxon>
        <taxon>Pseudomonadati</taxon>
        <taxon>Bacteroidota</taxon>
        <taxon>Chitinophagia</taxon>
        <taxon>Chitinophagales</taxon>
        <taxon>Chitinophagaceae</taxon>
        <taxon>Danxiaibacter</taxon>
    </lineage>
</organism>
<protein>
    <submittedName>
        <fullName evidence="7">Sigma-70 family RNA polymerase sigma factor</fullName>
    </submittedName>
</protein>
<evidence type="ECO:0000313" key="8">
    <source>
        <dbReference type="Proteomes" id="UP001560573"/>
    </source>
</evidence>
<dbReference type="InterPro" id="IPR013249">
    <property type="entry name" value="RNA_pol_sigma70_r4_t2"/>
</dbReference>
<evidence type="ECO:0000259" key="6">
    <source>
        <dbReference type="Pfam" id="PF08281"/>
    </source>
</evidence>
<dbReference type="InterPro" id="IPR036388">
    <property type="entry name" value="WH-like_DNA-bd_sf"/>
</dbReference>
<comment type="caution">
    <text evidence="7">The sequence shown here is derived from an EMBL/GenBank/DDBJ whole genome shotgun (WGS) entry which is preliminary data.</text>
</comment>
<reference evidence="7 8" key="1">
    <citation type="submission" date="2023-07" db="EMBL/GenBank/DDBJ databases">
        <authorList>
            <person name="Lian W.-H."/>
        </authorList>
    </citation>
    <scope>NUCLEOTIDE SEQUENCE [LARGE SCALE GENOMIC DNA]</scope>
    <source>
        <strain evidence="7 8">SYSU DXS3180</strain>
    </source>
</reference>
<evidence type="ECO:0000313" key="7">
    <source>
        <dbReference type="EMBL" id="MEX6687019.1"/>
    </source>
</evidence>
<evidence type="ECO:0000256" key="1">
    <source>
        <dbReference type="ARBA" id="ARBA00010641"/>
    </source>
</evidence>
<keyword evidence="8" id="KW-1185">Reference proteome</keyword>
<dbReference type="Gene3D" id="1.10.1740.10">
    <property type="match status" value="1"/>
</dbReference>
<dbReference type="EMBL" id="JAULBC010000002">
    <property type="protein sequence ID" value="MEX6687019.1"/>
    <property type="molecule type" value="Genomic_DNA"/>
</dbReference>
<dbReference type="Pfam" id="PF08281">
    <property type="entry name" value="Sigma70_r4_2"/>
    <property type="match status" value="1"/>
</dbReference>
<feature type="domain" description="RNA polymerase sigma-70 region 2" evidence="5">
    <location>
        <begin position="21"/>
        <end position="84"/>
    </location>
</feature>
<dbReference type="InterPro" id="IPR013324">
    <property type="entry name" value="RNA_pol_sigma_r3/r4-like"/>
</dbReference>
<evidence type="ECO:0000256" key="3">
    <source>
        <dbReference type="ARBA" id="ARBA00023082"/>
    </source>
</evidence>
<dbReference type="InterPro" id="IPR013325">
    <property type="entry name" value="RNA_pol_sigma_r2"/>
</dbReference>
<dbReference type="SUPFAM" id="SSF88946">
    <property type="entry name" value="Sigma2 domain of RNA polymerase sigma factors"/>
    <property type="match status" value="1"/>
</dbReference>
<dbReference type="CDD" id="cd06171">
    <property type="entry name" value="Sigma70_r4"/>
    <property type="match status" value="1"/>
</dbReference>
<evidence type="ECO:0000256" key="2">
    <source>
        <dbReference type="ARBA" id="ARBA00023015"/>
    </source>
</evidence>
<accession>A0ABV3ZF44</accession>
<proteinExistence type="inferred from homology"/>
<name>A0ABV3ZF44_9BACT</name>
<evidence type="ECO:0000256" key="4">
    <source>
        <dbReference type="ARBA" id="ARBA00023163"/>
    </source>
</evidence>
<dbReference type="SUPFAM" id="SSF88659">
    <property type="entry name" value="Sigma3 and sigma4 domains of RNA polymerase sigma factors"/>
    <property type="match status" value="1"/>
</dbReference>
<gene>
    <name evidence="7" type="ORF">QTN47_05915</name>
</gene>
<dbReference type="Proteomes" id="UP001560573">
    <property type="component" value="Unassembled WGS sequence"/>
</dbReference>
<comment type="similarity">
    <text evidence="1">Belongs to the sigma-70 factor family. ECF subfamily.</text>
</comment>